<reference evidence="2" key="1">
    <citation type="submission" date="2023-06" db="EMBL/GenBank/DDBJ databases">
        <title>Genome-scale phylogeny and comparative genomics of the fungal order Sordariales.</title>
        <authorList>
            <consortium name="Lawrence Berkeley National Laboratory"/>
            <person name="Hensen N."/>
            <person name="Bonometti L."/>
            <person name="Westerberg I."/>
            <person name="Brannstrom I.O."/>
            <person name="Guillou S."/>
            <person name="Cros-Aarteil S."/>
            <person name="Calhoun S."/>
            <person name="Haridas S."/>
            <person name="Kuo A."/>
            <person name="Mondo S."/>
            <person name="Pangilinan J."/>
            <person name="Riley R."/>
            <person name="Labutti K."/>
            <person name="Andreopoulos B."/>
            <person name="Lipzen A."/>
            <person name="Chen C."/>
            <person name="Yanf M."/>
            <person name="Daum C."/>
            <person name="Ng V."/>
            <person name="Clum A."/>
            <person name="Steindorff A."/>
            <person name="Ohm R."/>
            <person name="Martin F."/>
            <person name="Silar P."/>
            <person name="Natvig D."/>
            <person name="Lalanne C."/>
            <person name="Gautier V."/>
            <person name="Ament-Velasquez S.L."/>
            <person name="Kruys A."/>
            <person name="Hutchinson M.I."/>
            <person name="Powell A.J."/>
            <person name="Barry K."/>
            <person name="Miller A.N."/>
            <person name="Grigoriev I.V."/>
            <person name="Debuchy R."/>
            <person name="Gladieux P."/>
            <person name="Thoren M.H."/>
            <person name="Johannesson H."/>
        </authorList>
    </citation>
    <scope>NUCLEOTIDE SEQUENCE</scope>
    <source>
        <strain evidence="2">SMH4607-1</strain>
    </source>
</reference>
<feature type="non-terminal residue" evidence="2">
    <location>
        <position position="1"/>
    </location>
</feature>
<comment type="caution">
    <text evidence="2">The sequence shown here is derived from an EMBL/GenBank/DDBJ whole genome shotgun (WGS) entry which is preliminary data.</text>
</comment>
<feature type="non-terminal residue" evidence="2">
    <location>
        <position position="145"/>
    </location>
</feature>
<dbReference type="PANTHER" id="PTHR24148">
    <property type="entry name" value="ANKYRIN REPEAT DOMAIN-CONTAINING PROTEIN 39 HOMOLOG-RELATED"/>
    <property type="match status" value="1"/>
</dbReference>
<protein>
    <submittedName>
        <fullName evidence="2">Heterokaryon incompatibility protein-domain-containing protein</fullName>
    </submittedName>
</protein>
<dbReference type="InterPro" id="IPR052895">
    <property type="entry name" value="HetReg/Transcr_Mod"/>
</dbReference>
<dbReference type="Proteomes" id="UP001172102">
    <property type="component" value="Unassembled WGS sequence"/>
</dbReference>
<dbReference type="Pfam" id="PF06985">
    <property type="entry name" value="HET"/>
    <property type="match status" value="1"/>
</dbReference>
<evidence type="ECO:0000313" key="2">
    <source>
        <dbReference type="EMBL" id="KAK0732269.1"/>
    </source>
</evidence>
<proteinExistence type="predicted"/>
<feature type="domain" description="Heterokaryon incompatibility" evidence="1">
    <location>
        <begin position="45"/>
        <end position="144"/>
    </location>
</feature>
<keyword evidence="3" id="KW-1185">Reference proteome</keyword>
<dbReference type="InterPro" id="IPR010730">
    <property type="entry name" value="HET"/>
</dbReference>
<dbReference type="AlphaFoldDB" id="A0AA40BDL0"/>
<dbReference type="PANTHER" id="PTHR24148:SF64">
    <property type="entry name" value="HETEROKARYON INCOMPATIBILITY DOMAIN-CONTAINING PROTEIN"/>
    <property type="match status" value="1"/>
</dbReference>
<dbReference type="EMBL" id="JAUKUA010000001">
    <property type="protein sequence ID" value="KAK0732269.1"/>
    <property type="molecule type" value="Genomic_DNA"/>
</dbReference>
<organism evidence="2 3">
    <name type="scientific">Lasiosphaeris hirsuta</name>
    <dbReference type="NCBI Taxonomy" id="260670"/>
    <lineage>
        <taxon>Eukaryota</taxon>
        <taxon>Fungi</taxon>
        <taxon>Dikarya</taxon>
        <taxon>Ascomycota</taxon>
        <taxon>Pezizomycotina</taxon>
        <taxon>Sordariomycetes</taxon>
        <taxon>Sordariomycetidae</taxon>
        <taxon>Sordariales</taxon>
        <taxon>Lasiosphaeriaceae</taxon>
        <taxon>Lasiosphaeris</taxon>
    </lineage>
</organism>
<gene>
    <name evidence="2" type="ORF">B0H67DRAFT_460021</name>
</gene>
<accession>A0AA40BDL0</accession>
<sequence>YQYPRLPEDRDHFRLVSIAPYNNVQTGGCIHGKMLVAAVDNCGDYDALSYCWSGHTLSGNPTEMQAEPQRMVIDTPDGTGTLGYIPITPSLGMALRHLGVRMPQRPIFIDQICINQEDTDERGRQVALMGQIYGQCASVVGWLGP</sequence>
<name>A0AA40BDL0_9PEZI</name>
<evidence type="ECO:0000313" key="3">
    <source>
        <dbReference type="Proteomes" id="UP001172102"/>
    </source>
</evidence>
<evidence type="ECO:0000259" key="1">
    <source>
        <dbReference type="Pfam" id="PF06985"/>
    </source>
</evidence>